<dbReference type="RefSeq" id="WP_183994004.1">
    <property type="nucleotide sequence ID" value="NZ_JACIEH010000001.1"/>
</dbReference>
<dbReference type="Proteomes" id="UP000557392">
    <property type="component" value="Unassembled WGS sequence"/>
</dbReference>
<gene>
    <name evidence="2" type="ORF">GGR46_000357</name>
</gene>
<sequence>MNADIEEKRKRFKEKSALLIRELEAWFEEETAPIDGSPAPPAPAGGGGSIIGMRPAIDSKRVVDAARVTRAVLEIELPPEIIKRGGYESCEEMINDLMPKLERVYTGELKVKKRRPAKVAEPA</sequence>
<keyword evidence="3" id="KW-1185">Reference proteome</keyword>
<name>A0A7W6JNU6_9SPHN</name>
<evidence type="ECO:0000313" key="3">
    <source>
        <dbReference type="Proteomes" id="UP000557392"/>
    </source>
</evidence>
<organism evidence="2 3">
    <name type="scientific">Sphingomonas kyeonggiensis</name>
    <dbReference type="NCBI Taxonomy" id="1268553"/>
    <lineage>
        <taxon>Bacteria</taxon>
        <taxon>Pseudomonadati</taxon>
        <taxon>Pseudomonadota</taxon>
        <taxon>Alphaproteobacteria</taxon>
        <taxon>Sphingomonadales</taxon>
        <taxon>Sphingomonadaceae</taxon>
        <taxon>Sphingomonas</taxon>
    </lineage>
</organism>
<proteinExistence type="predicted"/>
<feature type="region of interest" description="Disordered" evidence="1">
    <location>
        <begin position="31"/>
        <end position="51"/>
    </location>
</feature>
<protein>
    <submittedName>
        <fullName evidence="2">Uncharacterized protein</fullName>
    </submittedName>
</protein>
<comment type="caution">
    <text evidence="2">The sequence shown here is derived from an EMBL/GenBank/DDBJ whole genome shotgun (WGS) entry which is preliminary data.</text>
</comment>
<dbReference type="AlphaFoldDB" id="A0A7W6JNU6"/>
<accession>A0A7W6JNU6</accession>
<evidence type="ECO:0000256" key="1">
    <source>
        <dbReference type="SAM" id="MobiDB-lite"/>
    </source>
</evidence>
<reference evidence="2 3" key="1">
    <citation type="submission" date="2020-08" db="EMBL/GenBank/DDBJ databases">
        <title>Genomic Encyclopedia of Type Strains, Phase IV (KMG-IV): sequencing the most valuable type-strain genomes for metagenomic binning, comparative biology and taxonomic classification.</title>
        <authorList>
            <person name="Goeker M."/>
        </authorList>
    </citation>
    <scope>NUCLEOTIDE SEQUENCE [LARGE SCALE GENOMIC DNA]</scope>
    <source>
        <strain evidence="2 3">DSM 101806</strain>
    </source>
</reference>
<evidence type="ECO:0000313" key="2">
    <source>
        <dbReference type="EMBL" id="MBB4096824.1"/>
    </source>
</evidence>
<dbReference type="EMBL" id="JACIEH010000001">
    <property type="protein sequence ID" value="MBB4096824.1"/>
    <property type="molecule type" value="Genomic_DNA"/>
</dbReference>